<proteinExistence type="predicted"/>
<dbReference type="Proteomes" id="UP000051236">
    <property type="component" value="Unassembled WGS sequence"/>
</dbReference>
<dbReference type="AlphaFoldDB" id="X0QI76"/>
<dbReference type="RefSeq" id="WP_035450632.1">
    <property type="nucleotide sequence ID" value="NZ_AZGA01000088.1"/>
</dbReference>
<evidence type="ECO:0008006" key="3">
    <source>
        <dbReference type="Google" id="ProtNLM"/>
    </source>
</evidence>
<name>X0QI76_9LACO</name>
<dbReference type="EMBL" id="AZGA01000088">
    <property type="protein sequence ID" value="KRM30597.1"/>
    <property type="molecule type" value="Genomic_DNA"/>
</dbReference>
<protein>
    <recommendedName>
        <fullName evidence="3">Surface layer protein A domain-containing protein</fullName>
    </recommendedName>
</protein>
<evidence type="ECO:0000313" key="1">
    <source>
        <dbReference type="EMBL" id="KRM30597.1"/>
    </source>
</evidence>
<reference evidence="1 2" key="1">
    <citation type="journal article" date="2015" name="Genome Announc.">
        <title>Expanding the biotechnology potential of lactobacilli through comparative genomics of 213 strains and associated genera.</title>
        <authorList>
            <person name="Sun Z."/>
            <person name="Harris H.M."/>
            <person name="McCann A."/>
            <person name="Guo C."/>
            <person name="Argimon S."/>
            <person name="Zhang W."/>
            <person name="Yang X."/>
            <person name="Jeffery I.B."/>
            <person name="Cooney J.C."/>
            <person name="Kagawa T.F."/>
            <person name="Liu W."/>
            <person name="Song Y."/>
            <person name="Salvetti E."/>
            <person name="Wrobel A."/>
            <person name="Rasinkangas P."/>
            <person name="Parkhill J."/>
            <person name="Rea M.C."/>
            <person name="O'Sullivan O."/>
            <person name="Ritari J."/>
            <person name="Douillard F.P."/>
            <person name="Paul Ross R."/>
            <person name="Yang R."/>
            <person name="Briner A.E."/>
            <person name="Felis G.E."/>
            <person name="de Vos W.M."/>
            <person name="Barrangou R."/>
            <person name="Klaenhammer T.R."/>
            <person name="Caufield P.W."/>
            <person name="Cui Y."/>
            <person name="Zhang H."/>
            <person name="O'Toole P.W."/>
        </authorList>
    </citation>
    <scope>NUCLEOTIDE SEQUENCE [LARGE SCALE GENOMIC DNA]</scope>
    <source>
        <strain evidence="1 2">DSM 18527</strain>
    </source>
</reference>
<dbReference type="PATRIC" id="fig|1423734.3.peg.1752"/>
<accession>X0QI76</accession>
<sequence length="261" mass="29002">MVSKLQHIKLWQSMLGALTVLLILVGAQLSTLGQQVQAADTNLKVTQVDRLVDSWFQPAPVYTDISAQTPTGETLNTKIFSWRATAVARTSDGTDVMYNLGHNEWVKAKDLIPGLAMTTYETDYLAYSYNKPAKIYHDPQLTQPSGQTLATNIKLWKINREASSYANYAYDLGNNQWVAGKNLIAVAPTTHVYAGQMLFNMADINKAVSTFAEPGYYQIFDTTSLKNGNVYVKLGTDDQWTFYSNGAVSYVDNGKYDPLNP</sequence>
<gene>
    <name evidence="1" type="ORF">FC83_GL001733</name>
</gene>
<keyword evidence="2" id="KW-1185">Reference proteome</keyword>
<dbReference type="OrthoDB" id="2329985at2"/>
<evidence type="ECO:0000313" key="2">
    <source>
        <dbReference type="Proteomes" id="UP000051236"/>
    </source>
</evidence>
<comment type="caution">
    <text evidence="1">The sequence shown here is derived from an EMBL/GenBank/DDBJ whole genome shotgun (WGS) entry which is preliminary data.</text>
</comment>
<organism evidence="1 2">
    <name type="scientific">Agrilactobacillus composti DSM 18527 = JCM 14202</name>
    <dbReference type="NCBI Taxonomy" id="1423734"/>
    <lineage>
        <taxon>Bacteria</taxon>
        <taxon>Bacillati</taxon>
        <taxon>Bacillota</taxon>
        <taxon>Bacilli</taxon>
        <taxon>Lactobacillales</taxon>
        <taxon>Lactobacillaceae</taxon>
        <taxon>Agrilactobacillus</taxon>
    </lineage>
</organism>